<dbReference type="Pfam" id="PF13413">
    <property type="entry name" value="HTH_25"/>
    <property type="match status" value="1"/>
</dbReference>
<evidence type="ECO:0000256" key="1">
    <source>
        <dbReference type="SAM" id="Phobius"/>
    </source>
</evidence>
<reference evidence="2 3" key="1">
    <citation type="journal article" date="2015" name="Nature">
        <title>rRNA introns, odd ribosomes, and small enigmatic genomes across a large radiation of phyla.</title>
        <authorList>
            <person name="Brown C.T."/>
            <person name="Hug L.A."/>
            <person name="Thomas B.C."/>
            <person name="Sharon I."/>
            <person name="Castelle C.J."/>
            <person name="Singh A."/>
            <person name="Wilkins M.J."/>
            <person name="Williams K.H."/>
            <person name="Banfield J.F."/>
        </authorList>
    </citation>
    <scope>NUCLEOTIDE SEQUENCE [LARGE SCALE GENOMIC DNA]</scope>
</reference>
<dbReference type="AlphaFoldDB" id="A0A0G1TFU1"/>
<dbReference type="InterPro" id="IPR050400">
    <property type="entry name" value="Bact_Cytoskel_RodZ"/>
</dbReference>
<comment type="caution">
    <text evidence="2">The sequence shown here is derived from an EMBL/GenBank/DDBJ whole genome shotgun (WGS) entry which is preliminary data.</text>
</comment>
<gene>
    <name evidence="2" type="ORF">UY08_C0015G0003</name>
</gene>
<dbReference type="InterPro" id="IPR013783">
    <property type="entry name" value="Ig-like_fold"/>
</dbReference>
<dbReference type="Gene3D" id="1.10.260.40">
    <property type="entry name" value="lambda repressor-like DNA-binding domains"/>
    <property type="match status" value="1"/>
</dbReference>
<evidence type="ECO:0000313" key="2">
    <source>
        <dbReference type="EMBL" id="KKU80611.1"/>
    </source>
</evidence>
<sequence>MKTVGEVLNTARRERDLSTAEIAKTTKIEEKYIQALERNDFAALPSTTFIKGFIRNYAQVVDRSPEEMIALFRRDFAHKSPQPKIATTPLGQARGVIGKLLGGGNLVLFAVGVLVFLGYLAYQYRAILVVPPLEIAQPAKQAVVTSPVLVEGKTSADSLVSVAEEVELRPDSNGVFSTSLNLSPGDHQLIIRAVNRFGRQTQLEVPITVISGN</sequence>
<dbReference type="Gene3D" id="2.60.40.10">
    <property type="entry name" value="Immunoglobulins"/>
    <property type="match status" value="1"/>
</dbReference>
<proteinExistence type="predicted"/>
<dbReference type="Proteomes" id="UP000034212">
    <property type="component" value="Unassembled WGS sequence"/>
</dbReference>
<keyword evidence="1" id="KW-0812">Transmembrane</keyword>
<name>A0A0G1TFU1_9BACT</name>
<evidence type="ECO:0000313" key="3">
    <source>
        <dbReference type="Proteomes" id="UP000034212"/>
    </source>
</evidence>
<keyword evidence="1" id="KW-1133">Transmembrane helix</keyword>
<organism evidence="2 3">
    <name type="scientific">Candidatus Gottesmanbacteria bacterium GW2011_GWA1_47_8</name>
    <dbReference type="NCBI Taxonomy" id="1618438"/>
    <lineage>
        <taxon>Bacteria</taxon>
        <taxon>Candidatus Gottesmaniibacteriota</taxon>
    </lineage>
</organism>
<keyword evidence="1" id="KW-0472">Membrane</keyword>
<feature type="transmembrane region" description="Helical" evidence="1">
    <location>
        <begin position="100"/>
        <end position="122"/>
    </location>
</feature>
<dbReference type="GO" id="GO:0003677">
    <property type="term" value="F:DNA binding"/>
    <property type="evidence" value="ECO:0007669"/>
    <property type="project" value="InterPro"/>
</dbReference>
<accession>A0A0G1TFU1</accession>
<dbReference type="InterPro" id="IPR010982">
    <property type="entry name" value="Lambda_DNA-bd_dom_sf"/>
</dbReference>
<protein>
    <submittedName>
        <fullName evidence="2">Transcriptional regulator, XRE family</fullName>
    </submittedName>
</protein>
<dbReference type="PANTHER" id="PTHR34475">
    <property type="match status" value="1"/>
</dbReference>
<dbReference type="PANTHER" id="PTHR34475:SF1">
    <property type="entry name" value="CYTOSKELETON PROTEIN RODZ"/>
    <property type="match status" value="1"/>
</dbReference>
<dbReference type="EMBL" id="LCOQ01000015">
    <property type="protein sequence ID" value="KKU80611.1"/>
    <property type="molecule type" value="Genomic_DNA"/>
</dbReference>
<dbReference type="SUPFAM" id="SSF47413">
    <property type="entry name" value="lambda repressor-like DNA-binding domains"/>
    <property type="match status" value="1"/>
</dbReference>